<dbReference type="AlphaFoldDB" id="A0A229SZ84"/>
<dbReference type="EMBL" id="NMUL01000030">
    <property type="protein sequence ID" value="OXM63991.1"/>
    <property type="molecule type" value="Genomic_DNA"/>
</dbReference>
<keyword evidence="1" id="KW-0812">Transmembrane</keyword>
<feature type="transmembrane region" description="Helical" evidence="1">
    <location>
        <begin position="33"/>
        <end position="57"/>
    </location>
</feature>
<dbReference type="RefSeq" id="WP_093950361.1">
    <property type="nucleotide sequence ID" value="NZ_NMUL01000030.1"/>
</dbReference>
<evidence type="ECO:0000313" key="3">
    <source>
        <dbReference type="EMBL" id="OXM63991.1"/>
    </source>
</evidence>
<dbReference type="SUPFAM" id="SSF50998">
    <property type="entry name" value="Quinoprotein alcohol dehydrogenase-like"/>
    <property type="match status" value="1"/>
</dbReference>
<dbReference type="OrthoDB" id="3634012at2"/>
<dbReference type="Proteomes" id="UP000215199">
    <property type="component" value="Unassembled WGS sequence"/>
</dbReference>
<comment type="caution">
    <text evidence="3">The sequence shown here is derived from an EMBL/GenBank/DDBJ whole genome shotgun (WGS) entry which is preliminary data.</text>
</comment>
<dbReference type="PANTHER" id="PTHR34512">
    <property type="entry name" value="CELL SURFACE PROTEIN"/>
    <property type="match status" value="1"/>
</dbReference>
<keyword evidence="4" id="KW-1185">Reference proteome</keyword>
<evidence type="ECO:0000313" key="4">
    <source>
        <dbReference type="Proteomes" id="UP000215199"/>
    </source>
</evidence>
<dbReference type="InterPro" id="IPR002372">
    <property type="entry name" value="PQQ_rpt_dom"/>
</dbReference>
<feature type="domain" description="Pyrrolo-quinoline quinone repeat" evidence="2">
    <location>
        <begin position="233"/>
        <end position="309"/>
    </location>
</feature>
<dbReference type="Pfam" id="PF13360">
    <property type="entry name" value="PQQ_2"/>
    <property type="match status" value="1"/>
</dbReference>
<reference evidence="4" key="1">
    <citation type="submission" date="2017-07" db="EMBL/GenBank/DDBJ databases">
        <title>Comparative genome mining reveals phylogenetic distribution patterns of secondary metabolites in Amycolatopsis.</title>
        <authorList>
            <person name="Adamek M."/>
            <person name="Alanjary M."/>
            <person name="Sales-Ortells H."/>
            <person name="Goodfellow M."/>
            <person name="Bull A.T."/>
            <person name="Kalinowski J."/>
            <person name="Ziemert N."/>
        </authorList>
    </citation>
    <scope>NUCLEOTIDE SEQUENCE [LARGE SCALE GENOMIC DNA]</scope>
    <source>
        <strain evidence="4">H5</strain>
    </source>
</reference>
<evidence type="ECO:0000259" key="2">
    <source>
        <dbReference type="Pfam" id="PF13360"/>
    </source>
</evidence>
<protein>
    <recommendedName>
        <fullName evidence="2">Pyrrolo-quinoline quinone repeat domain-containing protein</fullName>
    </recommendedName>
</protein>
<name>A0A229SZ84_9PSEU</name>
<dbReference type="InterPro" id="IPR011047">
    <property type="entry name" value="Quinoprotein_ADH-like_sf"/>
</dbReference>
<accession>A0A229SZ84</accession>
<keyword evidence="1" id="KW-1133">Transmembrane helix</keyword>
<dbReference type="Gene3D" id="2.130.10.10">
    <property type="entry name" value="YVTN repeat-like/Quinoprotein amine dehydrogenase"/>
    <property type="match status" value="2"/>
</dbReference>
<dbReference type="InterPro" id="IPR015943">
    <property type="entry name" value="WD40/YVTN_repeat-like_dom_sf"/>
</dbReference>
<keyword evidence="1" id="KW-0472">Membrane</keyword>
<sequence>MGIVLHVLGWTALSSEAGGNCGRFKGPCPQGLTGVLLLAFGCTFAGLGGLAFVHSALEKRGALPRRRRWSAIIAVVGVLAGVWPGALVYDGLRGQFLEVRWSAPLDRPADVMGAGSWVDGDLVVRARTDRLIGYTTTGTAWTTEVPGRQALCTMSRDVEDGVGLVAWAADGRPCATVVAMDLRTGKSLWQLARTASDRPYGPAMAGDELAVASGLAVFTEPTGLRGVGLREHDERWRLDVEPGCTPAGVAASADQVAMLVSCENAGLHVVVVDPASGRERWRAEVPVEPPMASVALLAARPVVVRAVEEGSRTEDVVISFSDEGQVQARIPRSGPDYDMPPVEQTYWRARPVRPLVVRDGLLIAPVSAPGEDRRTAVAAFSLKTGTQVWRTAIDGDVVTVESTTGGLVVATDRLYLNELSPTDGAVTATLPVRGEWWVHDVDLRKVSDRYAVIASDGTKEPPVVMVG</sequence>
<evidence type="ECO:0000256" key="1">
    <source>
        <dbReference type="SAM" id="Phobius"/>
    </source>
</evidence>
<gene>
    <name evidence="3" type="ORF">CF165_26910</name>
</gene>
<dbReference type="PANTHER" id="PTHR34512:SF30">
    <property type="entry name" value="OUTER MEMBRANE PROTEIN ASSEMBLY FACTOR BAMB"/>
    <property type="match status" value="1"/>
</dbReference>
<organism evidence="3 4">
    <name type="scientific">Amycolatopsis vastitatis</name>
    <dbReference type="NCBI Taxonomy" id="1905142"/>
    <lineage>
        <taxon>Bacteria</taxon>
        <taxon>Bacillati</taxon>
        <taxon>Actinomycetota</taxon>
        <taxon>Actinomycetes</taxon>
        <taxon>Pseudonocardiales</taxon>
        <taxon>Pseudonocardiaceae</taxon>
        <taxon>Amycolatopsis</taxon>
    </lineage>
</organism>
<proteinExistence type="predicted"/>
<feature type="transmembrane region" description="Helical" evidence="1">
    <location>
        <begin position="69"/>
        <end position="89"/>
    </location>
</feature>